<dbReference type="PANTHER" id="PTHR30290">
    <property type="entry name" value="PERIPLASMIC BINDING COMPONENT OF ABC TRANSPORTER"/>
    <property type="match status" value="1"/>
</dbReference>
<dbReference type="AlphaFoldDB" id="A0A6B0YQN1"/>
<dbReference type="InterPro" id="IPR039424">
    <property type="entry name" value="SBP_5"/>
</dbReference>
<protein>
    <submittedName>
        <fullName evidence="3">Peptide ABC transporter substrate-binding protein</fullName>
    </submittedName>
</protein>
<dbReference type="InterPro" id="IPR000914">
    <property type="entry name" value="SBP_5_dom"/>
</dbReference>
<dbReference type="GO" id="GO:1904680">
    <property type="term" value="F:peptide transmembrane transporter activity"/>
    <property type="evidence" value="ECO:0007669"/>
    <property type="project" value="TreeGrafter"/>
</dbReference>
<dbReference type="GO" id="GO:0015833">
    <property type="term" value="P:peptide transport"/>
    <property type="evidence" value="ECO:0007669"/>
    <property type="project" value="TreeGrafter"/>
</dbReference>
<dbReference type="PANTHER" id="PTHR30290:SF65">
    <property type="entry name" value="MONOACYL PHOSPHATIDYLINOSITOL TETRAMANNOSIDE-BINDING PROTEIN LPQW-RELATED"/>
    <property type="match status" value="1"/>
</dbReference>
<feature type="chain" id="PRO_5025509758" evidence="1">
    <location>
        <begin position="30"/>
        <end position="590"/>
    </location>
</feature>
<dbReference type="SUPFAM" id="SSF53850">
    <property type="entry name" value="Periplasmic binding protein-like II"/>
    <property type="match status" value="1"/>
</dbReference>
<dbReference type="GO" id="GO:0043190">
    <property type="term" value="C:ATP-binding cassette (ABC) transporter complex"/>
    <property type="evidence" value="ECO:0007669"/>
    <property type="project" value="InterPro"/>
</dbReference>
<proteinExistence type="predicted"/>
<feature type="signal peptide" evidence="1">
    <location>
        <begin position="1"/>
        <end position="29"/>
    </location>
</feature>
<gene>
    <name evidence="3" type="ORF">F4Y42_01390</name>
</gene>
<dbReference type="Gene3D" id="3.40.190.10">
    <property type="entry name" value="Periplasmic binding protein-like II"/>
    <property type="match status" value="1"/>
</dbReference>
<dbReference type="EMBL" id="VXRG01000013">
    <property type="protein sequence ID" value="MXY92082.1"/>
    <property type="molecule type" value="Genomic_DNA"/>
</dbReference>
<dbReference type="CDD" id="cd08513">
    <property type="entry name" value="PBP2_thermophilic_Hb8_like"/>
    <property type="match status" value="1"/>
</dbReference>
<evidence type="ECO:0000259" key="2">
    <source>
        <dbReference type="Pfam" id="PF00496"/>
    </source>
</evidence>
<dbReference type="Gene3D" id="3.10.105.10">
    <property type="entry name" value="Dipeptide-binding Protein, Domain 3"/>
    <property type="match status" value="1"/>
</dbReference>
<dbReference type="InterPro" id="IPR030678">
    <property type="entry name" value="Peptide/Ni-bd"/>
</dbReference>
<name>A0A6B0YQN1_9CHLR</name>
<dbReference type="PIRSF" id="PIRSF002741">
    <property type="entry name" value="MppA"/>
    <property type="match status" value="1"/>
</dbReference>
<organism evidence="3">
    <name type="scientific">Caldilineaceae bacterium SB0664_bin_27</name>
    <dbReference type="NCBI Taxonomy" id="2605260"/>
    <lineage>
        <taxon>Bacteria</taxon>
        <taxon>Bacillati</taxon>
        <taxon>Chloroflexota</taxon>
        <taxon>Caldilineae</taxon>
        <taxon>Caldilineales</taxon>
        <taxon>Caldilineaceae</taxon>
    </lineage>
</organism>
<dbReference type="GO" id="GO:0042597">
    <property type="term" value="C:periplasmic space"/>
    <property type="evidence" value="ECO:0007669"/>
    <property type="project" value="UniProtKB-ARBA"/>
</dbReference>
<evidence type="ECO:0000313" key="3">
    <source>
        <dbReference type="EMBL" id="MXY92082.1"/>
    </source>
</evidence>
<dbReference type="PROSITE" id="PS51257">
    <property type="entry name" value="PROKAR_LIPOPROTEIN"/>
    <property type="match status" value="1"/>
</dbReference>
<sequence>MIGRHFSTLRVTAVLLAMAFLLAACPAAAPTGGESMAADEEMAEEEAMEEESKVLTILYWQAASLPGPYLSGGTKDQDAGAITLEPLANYDPNGTIVPRLAVEIPTIENGGVSEDLMTITWTLKEGLLWSDGSDVTSEDVVFTWEYCSHEETGCTASEAFLGIESVEAMDDRTIKITFDSPTPYPYNAFVGANTPIISSAQFANCVGSAAQTCNEENTAPLGTGPYRIIDFKVNDVAVYERNPHYHGEAAYFDTVIFKGGGDAASAARAVLETGEADYAWNLQVEPDILRDMEAAGLGTVISAFAGYVERVLVNQTNPHSDLGDDRSEYMEGDNPHPFLTFPPIPQAMSMAIDRTLISEQLYGFAGQPTCNVIPAPLHYVSESNDGCLTQDIDGANALLDENGVLDTDGDGIREYNGIPLKISYQTSTNSVRQKTQALLRQWWLQIGIETELINHDASVFFGGDPNSPDTYQKFYTDLQMYTTGPTIDPQQHLSNWICEQIPMRDNSWGGGNIFRGCNSEFDALFEQLTQTPVGPEREALVKQLNDINVQSFYQIPLVYRGEVSAQLDTLKGVWINGWDSQMWNVGDWHR</sequence>
<accession>A0A6B0YQN1</accession>
<feature type="domain" description="Solute-binding protein family 5" evidence="2">
    <location>
        <begin position="96"/>
        <end position="489"/>
    </location>
</feature>
<reference evidence="3" key="1">
    <citation type="submission" date="2019-09" db="EMBL/GenBank/DDBJ databases">
        <title>Characterisation of the sponge microbiome using genome-centric metagenomics.</title>
        <authorList>
            <person name="Engelberts J.P."/>
            <person name="Robbins S.J."/>
            <person name="De Goeij J.M."/>
            <person name="Aranda M."/>
            <person name="Bell S.C."/>
            <person name="Webster N.S."/>
        </authorList>
    </citation>
    <scope>NUCLEOTIDE SEQUENCE</scope>
    <source>
        <strain evidence="3">SB0664_bin_27</strain>
    </source>
</reference>
<keyword evidence="1" id="KW-0732">Signal</keyword>
<evidence type="ECO:0000256" key="1">
    <source>
        <dbReference type="SAM" id="SignalP"/>
    </source>
</evidence>
<comment type="caution">
    <text evidence="3">The sequence shown here is derived from an EMBL/GenBank/DDBJ whole genome shotgun (WGS) entry which is preliminary data.</text>
</comment>
<dbReference type="Pfam" id="PF00496">
    <property type="entry name" value="SBP_bac_5"/>
    <property type="match status" value="1"/>
</dbReference>